<dbReference type="CDD" id="cd00093">
    <property type="entry name" value="HTH_XRE"/>
    <property type="match status" value="1"/>
</dbReference>
<name>A0A2V2MQ33_9EURY</name>
<dbReference type="PANTHER" id="PTHR46558:SF4">
    <property type="entry name" value="DNA-BIDING PHAGE PROTEIN"/>
    <property type="match status" value="1"/>
</dbReference>
<dbReference type="Pfam" id="PF01381">
    <property type="entry name" value="HTH_3"/>
    <property type="match status" value="1"/>
</dbReference>
<evidence type="ECO:0000313" key="3">
    <source>
        <dbReference type="EMBL" id="PWR70222.1"/>
    </source>
</evidence>
<organism evidence="3 4">
    <name type="scientific">Methanospirillum stamsii</name>
    <dbReference type="NCBI Taxonomy" id="1277351"/>
    <lineage>
        <taxon>Archaea</taxon>
        <taxon>Methanobacteriati</taxon>
        <taxon>Methanobacteriota</taxon>
        <taxon>Stenosarchaea group</taxon>
        <taxon>Methanomicrobia</taxon>
        <taxon>Methanomicrobiales</taxon>
        <taxon>Methanospirillaceae</taxon>
        <taxon>Methanospirillum</taxon>
    </lineage>
</organism>
<feature type="domain" description="HTH cro/C1-type" evidence="2">
    <location>
        <begin position="5"/>
        <end position="59"/>
    </location>
</feature>
<dbReference type="GeneID" id="97607980"/>
<dbReference type="Proteomes" id="UP000245934">
    <property type="component" value="Unassembled WGS sequence"/>
</dbReference>
<accession>A0A2V2MQ33</accession>
<protein>
    <submittedName>
        <fullName evidence="3">Transcriptional regulator</fullName>
    </submittedName>
</protein>
<evidence type="ECO:0000256" key="1">
    <source>
        <dbReference type="ARBA" id="ARBA00023125"/>
    </source>
</evidence>
<dbReference type="PROSITE" id="PS50943">
    <property type="entry name" value="HTH_CROC1"/>
    <property type="match status" value="1"/>
</dbReference>
<dbReference type="EMBL" id="QGMZ01000045">
    <property type="protein sequence ID" value="PWR70222.1"/>
    <property type="molecule type" value="Genomic_DNA"/>
</dbReference>
<dbReference type="SMART" id="SM00530">
    <property type="entry name" value="HTH_XRE"/>
    <property type="match status" value="1"/>
</dbReference>
<evidence type="ECO:0000313" key="4">
    <source>
        <dbReference type="Proteomes" id="UP000245934"/>
    </source>
</evidence>
<dbReference type="InterPro" id="IPR001387">
    <property type="entry name" value="Cro/C1-type_HTH"/>
</dbReference>
<reference evidence="3 4" key="1">
    <citation type="submission" date="2018-05" db="EMBL/GenBank/DDBJ databases">
        <title>Draft genome of Methanospirillum stamsii Pt1.</title>
        <authorList>
            <person name="Dueholm M.S."/>
            <person name="Nielsen P.H."/>
            <person name="Bakmann L.F."/>
            <person name="Otzen D.E."/>
        </authorList>
    </citation>
    <scope>NUCLEOTIDE SEQUENCE [LARGE SCALE GENOMIC DNA]</scope>
    <source>
        <strain evidence="3 4">Pt1</strain>
    </source>
</reference>
<dbReference type="GO" id="GO:0003677">
    <property type="term" value="F:DNA binding"/>
    <property type="evidence" value="ECO:0007669"/>
    <property type="project" value="UniProtKB-KW"/>
</dbReference>
<dbReference type="InterPro" id="IPR010982">
    <property type="entry name" value="Lambda_DNA-bd_dom_sf"/>
</dbReference>
<evidence type="ECO:0000259" key="2">
    <source>
        <dbReference type="PROSITE" id="PS50943"/>
    </source>
</evidence>
<comment type="caution">
    <text evidence="3">The sequence shown here is derived from an EMBL/GenBank/DDBJ whole genome shotgun (WGS) entry which is preliminary data.</text>
</comment>
<keyword evidence="4" id="KW-1185">Reference proteome</keyword>
<dbReference type="AlphaFoldDB" id="A0A2V2MQ33"/>
<sequence length="76" mass="8795">MKNNIRIFRAIHNLTQEELARKISVTRKTVNSIEGGKYNPSIDVAYKMAKLFNVTIEELFCFEDEEKNDEADVDLS</sequence>
<dbReference type="RefSeq" id="WP_109942188.1">
    <property type="nucleotide sequence ID" value="NZ_CP176366.1"/>
</dbReference>
<proteinExistence type="predicted"/>
<dbReference type="Gene3D" id="1.10.260.40">
    <property type="entry name" value="lambda repressor-like DNA-binding domains"/>
    <property type="match status" value="1"/>
</dbReference>
<dbReference type="SUPFAM" id="SSF47413">
    <property type="entry name" value="lambda repressor-like DNA-binding domains"/>
    <property type="match status" value="1"/>
</dbReference>
<keyword evidence="1" id="KW-0238">DNA-binding</keyword>
<dbReference type="OrthoDB" id="67699at2157"/>
<dbReference type="PANTHER" id="PTHR46558">
    <property type="entry name" value="TRACRIPTIONAL REGULATORY PROTEIN-RELATED-RELATED"/>
    <property type="match status" value="1"/>
</dbReference>
<gene>
    <name evidence="3" type="ORF">DLD82_16265</name>
</gene>